<dbReference type="RefSeq" id="WP_011264595.1">
    <property type="nucleotide sequence ID" value="NC_006908.1"/>
</dbReference>
<organism evidence="9 10">
    <name type="scientific">Mycoplasma mobile (strain ATCC 43663 / 163K / NCTC 11711)</name>
    <name type="common">Mesomycoplasma mobile</name>
    <dbReference type="NCBI Taxonomy" id="267748"/>
    <lineage>
        <taxon>Bacteria</taxon>
        <taxon>Bacillati</taxon>
        <taxon>Mycoplasmatota</taxon>
        <taxon>Mycoplasmoidales</taxon>
        <taxon>Metamycoplasmataceae</taxon>
        <taxon>Mesomycoplasma</taxon>
    </lineage>
</organism>
<evidence type="ECO:0000259" key="8">
    <source>
        <dbReference type="PROSITE" id="PS50880"/>
    </source>
</evidence>
<dbReference type="HOGENOM" id="CLU_060739_1_1_14"/>
<comment type="function">
    <text evidence="7">May play a role in DNA repair. It seems to be involved in an RecBC-independent recombinational process of DNA repair. It may act with RecF and RecO.</text>
</comment>
<dbReference type="Gene3D" id="1.10.8.420">
    <property type="entry name" value="RecR Domain 1"/>
    <property type="match status" value="1"/>
</dbReference>
<accession>Q6KIL5</accession>
<dbReference type="CDD" id="cd01025">
    <property type="entry name" value="TOPRIM_recR"/>
    <property type="match status" value="1"/>
</dbReference>
<dbReference type="InterPro" id="IPR006171">
    <property type="entry name" value="TOPRIM_dom"/>
</dbReference>
<dbReference type="Pfam" id="PF21176">
    <property type="entry name" value="RecR_HhH"/>
    <property type="match status" value="1"/>
</dbReference>
<dbReference type="GO" id="GO:0008270">
    <property type="term" value="F:zinc ion binding"/>
    <property type="evidence" value="ECO:0007669"/>
    <property type="project" value="UniProtKB-KW"/>
</dbReference>
<keyword evidence="4 7" id="KW-0862">Zinc</keyword>
<dbReference type="SMART" id="SM00493">
    <property type="entry name" value="TOPRIM"/>
    <property type="match status" value="1"/>
</dbReference>
<keyword evidence="10" id="KW-1185">Reference proteome</keyword>
<dbReference type="NCBIfam" id="TIGR00615">
    <property type="entry name" value="recR"/>
    <property type="match status" value="1"/>
</dbReference>
<dbReference type="HAMAP" id="MF_00017">
    <property type="entry name" value="RecR"/>
    <property type="match status" value="1"/>
</dbReference>
<evidence type="ECO:0000256" key="5">
    <source>
        <dbReference type="ARBA" id="ARBA00023172"/>
    </source>
</evidence>
<evidence type="ECO:0000256" key="4">
    <source>
        <dbReference type="ARBA" id="ARBA00022833"/>
    </source>
</evidence>
<keyword evidence="6 7" id="KW-0234">DNA repair</keyword>
<evidence type="ECO:0000256" key="1">
    <source>
        <dbReference type="ARBA" id="ARBA00022723"/>
    </source>
</evidence>
<evidence type="ECO:0000256" key="3">
    <source>
        <dbReference type="ARBA" id="ARBA00022771"/>
    </source>
</evidence>
<dbReference type="PROSITE" id="PS01300">
    <property type="entry name" value="RECR"/>
    <property type="match status" value="1"/>
</dbReference>
<keyword evidence="1 7" id="KW-0479">Metal-binding</keyword>
<keyword evidence="3 7" id="KW-0863">Zinc-finger</keyword>
<dbReference type="InterPro" id="IPR000093">
    <property type="entry name" value="DNA_Rcmb_RecR"/>
</dbReference>
<dbReference type="AlphaFoldDB" id="Q6KIL5"/>
<reference evidence="9 10" key="1">
    <citation type="journal article" date="2004" name="Genome Res.">
        <title>The complete genome and proteome of Mycoplasma mobile.</title>
        <authorList>
            <person name="Jaffe J.D."/>
            <person name="Stange-Thomann N."/>
            <person name="Smith C."/>
            <person name="DeCaprio D."/>
            <person name="Fisher S."/>
            <person name="Butler J."/>
            <person name="Calvo S."/>
            <person name="Elkins T."/>
            <person name="FitzGerald M.G."/>
            <person name="Hafez N."/>
            <person name="Kodira C.D."/>
            <person name="Major J."/>
            <person name="Wang S."/>
            <person name="Wilkinson J."/>
            <person name="Nicol R."/>
            <person name="Nusbaum C."/>
            <person name="Birren B."/>
            <person name="Berg H.C."/>
            <person name="Church G.M."/>
        </authorList>
    </citation>
    <scope>NUCLEOTIDE SEQUENCE [LARGE SCALE GENOMIC DNA]</scope>
    <source>
        <strain evidence="10">ATCC 43663 / 163K / NCTC 11711</strain>
    </source>
</reference>
<dbReference type="EMBL" id="AE017308">
    <property type="protein sequence ID" value="AAT27561.1"/>
    <property type="molecule type" value="Genomic_DNA"/>
</dbReference>
<evidence type="ECO:0000313" key="10">
    <source>
        <dbReference type="Proteomes" id="UP000009072"/>
    </source>
</evidence>
<proteinExistence type="inferred from homology"/>
<evidence type="ECO:0000256" key="2">
    <source>
        <dbReference type="ARBA" id="ARBA00022763"/>
    </source>
</evidence>
<keyword evidence="2 7" id="KW-0227">DNA damage</keyword>
<dbReference type="PANTHER" id="PTHR30446">
    <property type="entry name" value="RECOMBINATION PROTEIN RECR"/>
    <property type="match status" value="1"/>
</dbReference>
<feature type="domain" description="Toprim" evidence="8">
    <location>
        <begin position="78"/>
        <end position="173"/>
    </location>
</feature>
<dbReference type="eggNOG" id="COG0353">
    <property type="taxonomic scope" value="Bacteria"/>
</dbReference>
<dbReference type="GO" id="GO:0006281">
    <property type="term" value="P:DNA repair"/>
    <property type="evidence" value="ECO:0007669"/>
    <property type="project" value="UniProtKB-UniRule"/>
</dbReference>
<dbReference type="STRING" id="267748.MMOB0750"/>
<dbReference type="InterPro" id="IPR023627">
    <property type="entry name" value="Rcmb_RecR"/>
</dbReference>
<protein>
    <recommendedName>
        <fullName evidence="7">Recombination protein RecR</fullName>
    </recommendedName>
</protein>
<dbReference type="InterPro" id="IPR015967">
    <property type="entry name" value="Rcmb_RecR_Znf"/>
</dbReference>
<dbReference type="KEGG" id="mmo:MMOB0750"/>
<dbReference type="Pfam" id="PF13662">
    <property type="entry name" value="Toprim_4"/>
    <property type="match status" value="1"/>
</dbReference>
<dbReference type="Gene3D" id="3.40.1360.10">
    <property type="match status" value="1"/>
</dbReference>
<dbReference type="InterPro" id="IPR034137">
    <property type="entry name" value="TOPRIM_RecR"/>
</dbReference>
<dbReference type="OrthoDB" id="9802672at2"/>
<keyword evidence="5 7" id="KW-0233">DNA recombination</keyword>
<dbReference type="PANTHER" id="PTHR30446:SF0">
    <property type="entry name" value="RECOMBINATION PROTEIN RECR"/>
    <property type="match status" value="1"/>
</dbReference>
<evidence type="ECO:0000313" key="9">
    <source>
        <dbReference type="EMBL" id="AAT27561.1"/>
    </source>
</evidence>
<feature type="zinc finger region" description="C4-type" evidence="7">
    <location>
        <begin position="56"/>
        <end position="71"/>
    </location>
</feature>
<name>Q6KIL5_MYCM1</name>
<gene>
    <name evidence="7 9" type="primary">recR</name>
    <name evidence="9" type="ordered locus">MMOB0750</name>
</gene>
<dbReference type="Proteomes" id="UP000009072">
    <property type="component" value="Chromosome"/>
</dbReference>
<sequence>MNNKTFENLVLSLKELPGISKKQAEKISFYIIQSKKDVLNNLIDAFQKAKSNLVKCNNCNLISEHQLCSICIDKSRDNKLMVVESSLEVNKFEDLQIYSGKYFVVDSLIKNFDDKSTYFETYNKIFKILPNADEVILALSPTLEGEVSAIYIKNLINEKFPNLKISQLANGLPVGSQVEYIDSLTLNFAFKNRKDK</sequence>
<dbReference type="Pfam" id="PF21175">
    <property type="entry name" value="RecR_C"/>
    <property type="match status" value="1"/>
</dbReference>
<evidence type="ECO:0000256" key="6">
    <source>
        <dbReference type="ARBA" id="ARBA00023204"/>
    </source>
</evidence>
<dbReference type="SUPFAM" id="SSF111304">
    <property type="entry name" value="Recombination protein RecR"/>
    <property type="match status" value="1"/>
</dbReference>
<dbReference type="GO" id="GO:0003677">
    <property type="term" value="F:DNA binding"/>
    <property type="evidence" value="ECO:0007669"/>
    <property type="project" value="UniProtKB-UniRule"/>
</dbReference>
<dbReference type="PROSITE" id="PS50880">
    <property type="entry name" value="TOPRIM"/>
    <property type="match status" value="1"/>
</dbReference>
<dbReference type="GO" id="GO:0006310">
    <property type="term" value="P:DNA recombination"/>
    <property type="evidence" value="ECO:0007669"/>
    <property type="project" value="UniProtKB-UniRule"/>
</dbReference>
<evidence type="ECO:0000256" key="7">
    <source>
        <dbReference type="HAMAP-Rule" id="MF_00017"/>
    </source>
</evidence>
<comment type="similarity">
    <text evidence="7">Belongs to the RecR family.</text>
</comment>